<gene>
    <name evidence="1" type="ORF">H2136_23325</name>
</gene>
<proteinExistence type="predicted"/>
<evidence type="ECO:0000313" key="1">
    <source>
        <dbReference type="EMBL" id="MBC8674468.1"/>
    </source>
</evidence>
<organism evidence="1">
    <name type="scientific">Aeromonas hydrophila</name>
    <dbReference type="NCBI Taxonomy" id="644"/>
    <lineage>
        <taxon>Bacteria</taxon>
        <taxon>Pseudomonadati</taxon>
        <taxon>Pseudomonadota</taxon>
        <taxon>Gammaproteobacteria</taxon>
        <taxon>Aeromonadales</taxon>
        <taxon>Aeromonadaceae</taxon>
        <taxon>Aeromonas</taxon>
    </lineage>
</organism>
<reference evidence="1" key="1">
    <citation type="submission" date="2020-07" db="EMBL/GenBank/DDBJ databases">
        <title>Carbapenem Resistant Aeromonas hydrophila Carrying blacphA7 Isolated from Two Solid Organ Transplant Patients.</title>
        <authorList>
            <person name="Hilt E."/>
            <person name="Fitzwater S.P."/>
            <person name="Ward K."/>
            <person name="De St Maurice A."/>
            <person name="Chandrasekaran S."/>
            <person name="Garner O.B."/>
            <person name="Yang S."/>
        </authorList>
    </citation>
    <scope>NUCLEOTIDE SEQUENCE</scope>
    <source>
        <strain evidence="1">B-1</strain>
    </source>
</reference>
<name>A0A8I0E638_AERHY</name>
<dbReference type="EMBL" id="JACLAN010000020">
    <property type="protein sequence ID" value="MBC8674468.1"/>
    <property type="molecule type" value="Genomic_DNA"/>
</dbReference>
<comment type="caution">
    <text evidence="1">The sequence shown here is derived from an EMBL/GenBank/DDBJ whole genome shotgun (WGS) entry which is preliminary data.</text>
</comment>
<accession>A0A8I0E638</accession>
<dbReference type="AlphaFoldDB" id="A0A8I0E638"/>
<dbReference type="RefSeq" id="WP_187590555.1">
    <property type="nucleotide sequence ID" value="NZ_JACLAM010000001.1"/>
</dbReference>
<dbReference type="Pfam" id="PF10618">
    <property type="entry name" value="Tail_tube"/>
    <property type="match status" value="1"/>
</dbReference>
<sequence length="118" mass="12489">MGMILGEVTIRANGKQLKTKGGATLNPGGYSRTQHTGPGKVWGKSKKYSPPSIELVIAADEDVDVIEINAIEDATLTWEGDNGVSYMMTKASTNEPASLREDSGDIAATFFGDKVVGI</sequence>
<protein>
    <submittedName>
        <fullName evidence="1">Phage tail tube protein</fullName>
    </submittedName>
</protein>
<dbReference type="InterPro" id="IPR019596">
    <property type="entry name" value="Phage_Mu_GpM_tail_tub"/>
</dbReference>